<dbReference type="PRINTS" id="PR00069">
    <property type="entry name" value="ALDKETRDTASE"/>
</dbReference>
<evidence type="ECO:0000256" key="4">
    <source>
        <dbReference type="ARBA" id="ARBA00070119"/>
    </source>
</evidence>
<keyword evidence="1" id="KW-0521">NADP</keyword>
<gene>
    <name evidence="6" type="ORF">IOQ59_06480</name>
</gene>
<organism evidence="6 7">
    <name type="scientific">Pontibacterium sinense</name>
    <dbReference type="NCBI Taxonomy" id="2781979"/>
    <lineage>
        <taxon>Bacteria</taxon>
        <taxon>Pseudomonadati</taxon>
        <taxon>Pseudomonadota</taxon>
        <taxon>Gammaproteobacteria</taxon>
        <taxon>Oceanospirillales</taxon>
        <taxon>Oceanospirillaceae</taxon>
        <taxon>Pontibacterium</taxon>
    </lineage>
</organism>
<sequence length="345" mass="38579">MQYNTLGNTDIKISLICLGTMTYGSDHTEAEAHEQMDYALEQGVNFFDGAEMYPVPTSPEYQGRNEEIIGSWLKKRGCRDQVVVATKVAAPADMTRYLRPDMAFDRRNIREAVTSSLKRLQTDYIDLYQLHWPERKTNFFGQLNYEHQPDQDGTPLLETLEALGELVDEGLVRHIGLSNESAWGTMKFLQLAEQHGLPRAVSVQNPFNFLNRTVEVGLTEVLHREGVSLLPYSPLAFGALSGKYIGGARPEGARITKYPAYGRYFNEQGQKAVEAYVALAQKHELDPCMMALAWVNNRPFVDANIIGASSMAQLKANIESANVTLSDELLAEIEAINVLYPNPCP</sequence>
<evidence type="ECO:0000313" key="7">
    <source>
        <dbReference type="Proteomes" id="UP000640333"/>
    </source>
</evidence>
<keyword evidence="2" id="KW-0560">Oxidoreductase</keyword>
<dbReference type="Proteomes" id="UP000640333">
    <property type="component" value="Unassembled WGS sequence"/>
</dbReference>
<accession>A0A8J7FGC5</accession>
<dbReference type="NCBIfam" id="NF007912">
    <property type="entry name" value="PRK10625.1"/>
    <property type="match status" value="1"/>
</dbReference>
<evidence type="ECO:0000256" key="2">
    <source>
        <dbReference type="ARBA" id="ARBA00023002"/>
    </source>
</evidence>
<dbReference type="FunFam" id="3.20.20.100:FF:000005">
    <property type="entry name" value="NADP(H)-dependent aldo-keto reductase"/>
    <property type="match status" value="1"/>
</dbReference>
<name>A0A8J7FGC5_9GAMM</name>
<dbReference type="InterPro" id="IPR020471">
    <property type="entry name" value="AKR"/>
</dbReference>
<comment type="caution">
    <text evidence="6">The sequence shown here is derived from an EMBL/GenBank/DDBJ whole genome shotgun (WGS) entry which is preliminary data.</text>
</comment>
<evidence type="ECO:0000313" key="6">
    <source>
        <dbReference type="EMBL" id="MBE9396908.1"/>
    </source>
</evidence>
<reference evidence="6" key="1">
    <citation type="submission" date="2020-10" db="EMBL/GenBank/DDBJ databases">
        <title>Bacterium isolated from coastal waters sediment.</title>
        <authorList>
            <person name="Chen R.-J."/>
            <person name="Lu D.-C."/>
            <person name="Zhu K.-L."/>
            <person name="Du Z.-J."/>
        </authorList>
    </citation>
    <scope>NUCLEOTIDE SEQUENCE</scope>
    <source>
        <strain evidence="6">N1Y112</strain>
    </source>
</reference>
<evidence type="ECO:0000259" key="5">
    <source>
        <dbReference type="Pfam" id="PF00248"/>
    </source>
</evidence>
<dbReference type="Pfam" id="PF00248">
    <property type="entry name" value="Aldo_ket_red"/>
    <property type="match status" value="1"/>
</dbReference>
<dbReference type="Gene3D" id="3.20.20.100">
    <property type="entry name" value="NADP-dependent oxidoreductase domain"/>
    <property type="match status" value="1"/>
</dbReference>
<feature type="domain" description="NADP-dependent oxidoreductase" evidence="5">
    <location>
        <begin position="16"/>
        <end position="337"/>
    </location>
</feature>
<dbReference type="InterPro" id="IPR036812">
    <property type="entry name" value="NAD(P)_OxRdtase_dom_sf"/>
</dbReference>
<evidence type="ECO:0000256" key="1">
    <source>
        <dbReference type="ARBA" id="ARBA00022857"/>
    </source>
</evidence>
<dbReference type="CDD" id="cd19094">
    <property type="entry name" value="AKR_Tas-like"/>
    <property type="match status" value="1"/>
</dbReference>
<dbReference type="AlphaFoldDB" id="A0A8J7FGC5"/>
<dbReference type="InterPro" id="IPR023210">
    <property type="entry name" value="NADP_OxRdtase_dom"/>
</dbReference>
<protein>
    <recommendedName>
        <fullName evidence="4">Protein tas</fullName>
    </recommendedName>
</protein>
<evidence type="ECO:0000256" key="3">
    <source>
        <dbReference type="ARBA" id="ARBA00038157"/>
    </source>
</evidence>
<dbReference type="PANTHER" id="PTHR43364:SF4">
    <property type="entry name" value="NAD(P)-LINKED OXIDOREDUCTASE SUPERFAMILY PROTEIN"/>
    <property type="match status" value="1"/>
</dbReference>
<dbReference type="GO" id="GO:0016491">
    <property type="term" value="F:oxidoreductase activity"/>
    <property type="evidence" value="ECO:0007669"/>
    <property type="project" value="UniProtKB-KW"/>
</dbReference>
<proteinExistence type="inferred from homology"/>
<dbReference type="InterPro" id="IPR050523">
    <property type="entry name" value="AKR_Detox_Biosynth"/>
</dbReference>
<dbReference type="RefSeq" id="WP_193952464.1">
    <property type="nucleotide sequence ID" value="NZ_JADEYS010000005.1"/>
</dbReference>
<dbReference type="EMBL" id="JADEYS010000005">
    <property type="protein sequence ID" value="MBE9396908.1"/>
    <property type="molecule type" value="Genomic_DNA"/>
</dbReference>
<dbReference type="SUPFAM" id="SSF51430">
    <property type="entry name" value="NAD(P)-linked oxidoreductase"/>
    <property type="match status" value="1"/>
</dbReference>
<dbReference type="PANTHER" id="PTHR43364">
    <property type="entry name" value="NADH-SPECIFIC METHYLGLYOXAL REDUCTASE-RELATED"/>
    <property type="match status" value="1"/>
</dbReference>
<comment type="similarity">
    <text evidence="3">Belongs to the aldo/keto reductase family. Aldo/keto reductase 2 subfamily.</text>
</comment>
<keyword evidence="7" id="KW-1185">Reference proteome</keyword>